<proteinExistence type="predicted"/>
<reference evidence="1" key="1">
    <citation type="journal article" date="2020" name="mSystems">
        <title>Genome- and Community-Level Interaction Insights into Carbon Utilization and Element Cycling Functions of Hydrothermarchaeota in Hydrothermal Sediment.</title>
        <authorList>
            <person name="Zhou Z."/>
            <person name="Liu Y."/>
            <person name="Xu W."/>
            <person name="Pan J."/>
            <person name="Luo Z.H."/>
            <person name="Li M."/>
        </authorList>
    </citation>
    <scope>NUCLEOTIDE SEQUENCE [LARGE SCALE GENOMIC DNA]</scope>
    <source>
        <strain evidence="1">SpSt-579</strain>
    </source>
</reference>
<accession>A0A7C4R3K0</accession>
<dbReference type="AlphaFoldDB" id="A0A7C4R3K0"/>
<gene>
    <name evidence="1" type="ORF">ENT43_03385</name>
</gene>
<dbReference type="EMBL" id="DSYQ01000016">
    <property type="protein sequence ID" value="HGT71275.1"/>
    <property type="molecule type" value="Genomic_DNA"/>
</dbReference>
<sequence>MATEQDIQQFLREEIYTTPKEKDPLKPFMLEDGFINPNPNYDSALAHEKKIERELKRRSEHLGTSFFLNFDPITDIHRIQGREGDDVRQQIADILIARFIDVFVSQCPQDNPPPINSLKKHLQVDLCENGPTNFNNGEIYFWLRELPLVEDFVFKMLRAFKESIDENPVIITYKGKEYEVPFYGWGFRYY</sequence>
<organism evidence="1">
    <name type="scientific">candidate division CPR3 bacterium</name>
    <dbReference type="NCBI Taxonomy" id="2268181"/>
    <lineage>
        <taxon>Bacteria</taxon>
        <taxon>Bacteria division CPR3</taxon>
    </lineage>
</organism>
<protein>
    <submittedName>
        <fullName evidence="1">Uncharacterized protein</fullName>
    </submittedName>
</protein>
<evidence type="ECO:0000313" key="1">
    <source>
        <dbReference type="EMBL" id="HGT71275.1"/>
    </source>
</evidence>
<name>A0A7C4R3K0_UNCC3</name>
<comment type="caution">
    <text evidence="1">The sequence shown here is derived from an EMBL/GenBank/DDBJ whole genome shotgun (WGS) entry which is preliminary data.</text>
</comment>